<dbReference type="AlphaFoldDB" id="A0A399J6V5"/>
<dbReference type="Proteomes" id="UP000265419">
    <property type="component" value="Unassembled WGS sequence"/>
</dbReference>
<evidence type="ECO:0000313" key="3">
    <source>
        <dbReference type="Proteomes" id="UP000265419"/>
    </source>
</evidence>
<reference evidence="2 3" key="1">
    <citation type="submission" date="2018-07" db="EMBL/GenBank/DDBJ databases">
        <title>Arthrobacter sp. nov., isolated from raw cow's milk with high bacterial count.</title>
        <authorList>
            <person name="Hahne J."/>
            <person name="Isele D."/>
            <person name="Lipski A."/>
        </authorList>
    </citation>
    <scope>NUCLEOTIDE SEQUENCE [LARGE SCALE GENOMIC DNA]</scope>
    <source>
        <strain evidence="2 3">JZ R-35</strain>
    </source>
</reference>
<organism evidence="2 3">
    <name type="scientific">Galactobacter valiniphilus</name>
    <dbReference type="NCBI Taxonomy" id="2676122"/>
    <lineage>
        <taxon>Bacteria</taxon>
        <taxon>Bacillati</taxon>
        <taxon>Actinomycetota</taxon>
        <taxon>Actinomycetes</taxon>
        <taxon>Micrococcales</taxon>
        <taxon>Micrococcaceae</taxon>
        <taxon>Galactobacter</taxon>
    </lineage>
</organism>
<comment type="caution">
    <text evidence="2">The sequence shown here is derived from an EMBL/GenBank/DDBJ whole genome shotgun (WGS) entry which is preliminary data.</text>
</comment>
<protein>
    <recommendedName>
        <fullName evidence="4">DUF559 domain-containing protein</fullName>
    </recommendedName>
</protein>
<proteinExistence type="predicted"/>
<dbReference type="EMBL" id="QQXK01000033">
    <property type="protein sequence ID" value="RII41208.1"/>
    <property type="molecule type" value="Genomic_DNA"/>
</dbReference>
<feature type="compositionally biased region" description="Basic and acidic residues" evidence="1">
    <location>
        <begin position="7"/>
        <end position="26"/>
    </location>
</feature>
<dbReference type="RefSeq" id="WP_119425703.1">
    <property type="nucleotide sequence ID" value="NZ_QQXK01000033.1"/>
</dbReference>
<accession>A0A399J6V5</accession>
<name>A0A399J6V5_9MICC</name>
<evidence type="ECO:0000313" key="2">
    <source>
        <dbReference type="EMBL" id="RII41208.1"/>
    </source>
</evidence>
<gene>
    <name evidence="2" type="ORF">DWB68_13825</name>
</gene>
<keyword evidence="3" id="KW-1185">Reference proteome</keyword>
<evidence type="ECO:0000256" key="1">
    <source>
        <dbReference type="SAM" id="MobiDB-lite"/>
    </source>
</evidence>
<evidence type="ECO:0008006" key="4">
    <source>
        <dbReference type="Google" id="ProtNLM"/>
    </source>
</evidence>
<feature type="region of interest" description="Disordered" evidence="1">
    <location>
        <begin position="1"/>
        <end position="48"/>
    </location>
</feature>
<sequence>MPQQPPSERHFSVSQARREGQRRAEWDAPTLLRPHHGARTVGASAGEPLDDITDAKGHIEALRALAPVLAEHAFFVGPSAAALWGMPVPRTTLTELHVGVRYPATPPRRFGVRGRRFRANVVRTESVQGLPSLSAPEAWASLGKHLCVDDLVAAADALLWIPRNPGGFHPELLTGPLCKIHDLRNALAAGQWLGSMRLRWALPLASTGSHSHPETLMRLRWLEAELPSPALNADIYEGDAWLGNVDAAFAAYKVRVEYQGAHHRDAQTYQADVDRMFRLRQAGWLMVELTSAHVLKTPDEGVRRVRNALMDRGWRPSTP</sequence>